<feature type="compositionally biased region" description="Basic residues" evidence="1">
    <location>
        <begin position="54"/>
        <end position="67"/>
    </location>
</feature>
<organism evidence="3 4">
    <name type="scientific">Rotaria socialis</name>
    <dbReference type="NCBI Taxonomy" id="392032"/>
    <lineage>
        <taxon>Eukaryota</taxon>
        <taxon>Metazoa</taxon>
        <taxon>Spiralia</taxon>
        <taxon>Gnathifera</taxon>
        <taxon>Rotifera</taxon>
        <taxon>Eurotatoria</taxon>
        <taxon>Bdelloidea</taxon>
        <taxon>Philodinida</taxon>
        <taxon>Philodinidae</taxon>
        <taxon>Rotaria</taxon>
    </lineage>
</organism>
<dbReference type="OrthoDB" id="71307at2759"/>
<reference evidence="3" key="1">
    <citation type="submission" date="2021-02" db="EMBL/GenBank/DDBJ databases">
        <authorList>
            <person name="Nowell W R."/>
        </authorList>
    </citation>
    <scope>NUCLEOTIDE SEQUENCE</scope>
</reference>
<evidence type="ECO:0000313" key="2">
    <source>
        <dbReference type="EMBL" id="CAF3177465.1"/>
    </source>
</evidence>
<protein>
    <submittedName>
        <fullName evidence="3">Uncharacterized protein</fullName>
    </submittedName>
</protein>
<dbReference type="Proteomes" id="UP000663825">
    <property type="component" value="Unassembled WGS sequence"/>
</dbReference>
<accession>A0A818KIR7</accession>
<comment type="caution">
    <text evidence="3">The sequence shown here is derived from an EMBL/GenBank/DDBJ whole genome shotgun (WGS) entry which is preliminary data.</text>
</comment>
<dbReference type="Proteomes" id="UP000663833">
    <property type="component" value="Unassembled WGS sequence"/>
</dbReference>
<evidence type="ECO:0000313" key="3">
    <source>
        <dbReference type="EMBL" id="CAF3552261.1"/>
    </source>
</evidence>
<feature type="region of interest" description="Disordered" evidence="1">
    <location>
        <begin position="46"/>
        <end position="143"/>
    </location>
</feature>
<dbReference type="EMBL" id="CAJNYD010003912">
    <property type="protein sequence ID" value="CAF3552261.1"/>
    <property type="molecule type" value="Genomic_DNA"/>
</dbReference>
<dbReference type="EMBL" id="CAJNXB010001572">
    <property type="protein sequence ID" value="CAF3177465.1"/>
    <property type="molecule type" value="Genomic_DNA"/>
</dbReference>
<proteinExistence type="predicted"/>
<feature type="compositionally biased region" description="Low complexity" evidence="1">
    <location>
        <begin position="98"/>
        <end position="122"/>
    </location>
</feature>
<evidence type="ECO:0000256" key="1">
    <source>
        <dbReference type="SAM" id="MobiDB-lite"/>
    </source>
</evidence>
<evidence type="ECO:0000313" key="4">
    <source>
        <dbReference type="Proteomes" id="UP000663833"/>
    </source>
</evidence>
<sequence length="153" mass="16681">MVSTASLQEKFNAAVKAIQRLPNDVLEFTRLIGPFYEFVDDRSEENQSVSVLKNKSHHANAKKKKQNALRSLVNGTGEKSHDEYPVNHTNGPMRTLVSSGNGPVPSSSPSSSSSSISSSDPGEFYQNPSDRLSPNPDLSKDDLQVRIVVAINL</sequence>
<gene>
    <name evidence="3" type="ORF">LUA448_LOCUS28020</name>
    <name evidence="2" type="ORF">TIS948_LOCUS11157</name>
</gene>
<name>A0A818KIR7_9BILA</name>
<dbReference type="AlphaFoldDB" id="A0A818KIR7"/>